<name>A0ABP6V9U5_9GAMM</name>
<evidence type="ECO:0000313" key="2">
    <source>
        <dbReference type="Proteomes" id="UP001500795"/>
    </source>
</evidence>
<evidence type="ECO:0000313" key="1">
    <source>
        <dbReference type="EMBL" id="GAA3531644.1"/>
    </source>
</evidence>
<accession>A0ABP6V9U5</accession>
<sequence>MAKPICGAMAGKCSCHSGIPAIPDGQGAADRPIGQILPSTNGGLGKARPVNFPAISRHCRHNMTK</sequence>
<reference evidence="2" key="1">
    <citation type="journal article" date="2019" name="Int. J. Syst. Evol. Microbiol.">
        <title>The Global Catalogue of Microorganisms (GCM) 10K type strain sequencing project: providing services to taxonomists for standard genome sequencing and annotation.</title>
        <authorList>
            <consortium name="The Broad Institute Genomics Platform"/>
            <consortium name="The Broad Institute Genome Sequencing Center for Infectious Disease"/>
            <person name="Wu L."/>
            <person name="Ma J."/>
        </authorList>
    </citation>
    <scope>NUCLEOTIDE SEQUENCE [LARGE SCALE GENOMIC DNA]</scope>
    <source>
        <strain evidence="2">JCM 17110</strain>
    </source>
</reference>
<proteinExistence type="predicted"/>
<dbReference type="EMBL" id="BAABCX010000001">
    <property type="protein sequence ID" value="GAA3531644.1"/>
    <property type="molecule type" value="Genomic_DNA"/>
</dbReference>
<organism evidence="1 2">
    <name type="scientific">Zobellella aerophila</name>
    <dbReference type="NCBI Taxonomy" id="870480"/>
    <lineage>
        <taxon>Bacteria</taxon>
        <taxon>Pseudomonadati</taxon>
        <taxon>Pseudomonadota</taxon>
        <taxon>Gammaproteobacteria</taxon>
        <taxon>Aeromonadales</taxon>
        <taxon>Aeromonadaceae</taxon>
        <taxon>Zobellella</taxon>
    </lineage>
</organism>
<comment type="caution">
    <text evidence="1">The sequence shown here is derived from an EMBL/GenBank/DDBJ whole genome shotgun (WGS) entry which is preliminary data.</text>
</comment>
<gene>
    <name evidence="1" type="ORF">GCM10022394_08680</name>
</gene>
<dbReference type="Proteomes" id="UP001500795">
    <property type="component" value="Unassembled WGS sequence"/>
</dbReference>
<keyword evidence="2" id="KW-1185">Reference proteome</keyword>
<protein>
    <submittedName>
        <fullName evidence="1">Uncharacterized protein</fullName>
    </submittedName>
</protein>